<keyword evidence="1" id="KW-1133">Transmembrane helix</keyword>
<evidence type="ECO:0000256" key="1">
    <source>
        <dbReference type="SAM" id="Phobius"/>
    </source>
</evidence>
<organism evidence="2 3">
    <name type="scientific">Photobacterium profundum 3TCK</name>
    <dbReference type="NCBI Taxonomy" id="314280"/>
    <lineage>
        <taxon>Bacteria</taxon>
        <taxon>Pseudomonadati</taxon>
        <taxon>Pseudomonadota</taxon>
        <taxon>Gammaproteobacteria</taxon>
        <taxon>Vibrionales</taxon>
        <taxon>Vibrionaceae</taxon>
        <taxon>Photobacterium</taxon>
    </lineage>
</organism>
<name>Q1Z4Y0_9GAMM</name>
<protein>
    <submittedName>
        <fullName evidence="2">Uncharacterized protein</fullName>
    </submittedName>
</protein>
<gene>
    <name evidence="2" type="ORF">P3TCK_01504</name>
</gene>
<comment type="caution">
    <text evidence="2">The sequence shown here is derived from an EMBL/GenBank/DDBJ whole genome shotgun (WGS) entry which is preliminary data.</text>
</comment>
<dbReference type="OrthoDB" id="9154706at2"/>
<reference evidence="2 3" key="1">
    <citation type="submission" date="2006-03" db="EMBL/GenBank/DDBJ databases">
        <authorList>
            <person name="Bartlett D.H."/>
            <person name="Valle G."/>
            <person name="Lauro F.M."/>
            <person name="Vezzi A."/>
            <person name="Simonato F."/>
            <person name="Eloe E."/>
            <person name="Vitulo N."/>
            <person name="Stratton T.K."/>
            <person name="D'angelo M."/>
            <person name="Ferriera S."/>
            <person name="Johnson J."/>
            <person name="Kravitz S."/>
            <person name="Beeson K."/>
            <person name="Sutton G."/>
            <person name="Rogers Y."/>
            <person name="Friedman R."/>
            <person name="Frazier M."/>
            <person name="Venter J.C."/>
        </authorList>
    </citation>
    <scope>NUCLEOTIDE SEQUENCE [LARGE SCALE GENOMIC DNA]</scope>
    <source>
        <strain evidence="2 3">3TCK</strain>
    </source>
</reference>
<dbReference type="Proteomes" id="UP000003789">
    <property type="component" value="Unassembled WGS sequence"/>
</dbReference>
<evidence type="ECO:0000313" key="3">
    <source>
        <dbReference type="Proteomes" id="UP000003789"/>
    </source>
</evidence>
<evidence type="ECO:0000313" key="2">
    <source>
        <dbReference type="EMBL" id="EAS43491.1"/>
    </source>
</evidence>
<keyword evidence="1" id="KW-0812">Transmembrane</keyword>
<dbReference type="RefSeq" id="WP_006228301.1">
    <property type="nucleotide sequence ID" value="NZ_AAPH01000010.1"/>
</dbReference>
<dbReference type="AlphaFoldDB" id="Q1Z4Y0"/>
<accession>Q1Z4Y0</accession>
<feature type="transmembrane region" description="Helical" evidence="1">
    <location>
        <begin position="23"/>
        <end position="43"/>
    </location>
</feature>
<proteinExistence type="predicted"/>
<keyword evidence="1" id="KW-0472">Membrane</keyword>
<sequence length="103" mass="11717">MLNDALNYILELFKKLVTTLYDIFNDLFLFIFDSVMTAILLLLDSLSEMLDFIDFSKYYDALPSDFIDAAAAVGLHEVFTIYLSAHGVKLLLQLIPFVRLGSK</sequence>
<dbReference type="HOGENOM" id="CLU_161346_0_0_6"/>
<dbReference type="EMBL" id="AAPH01000010">
    <property type="protein sequence ID" value="EAS43491.1"/>
    <property type="molecule type" value="Genomic_DNA"/>
</dbReference>